<organism evidence="9 11">
    <name type="scientific">Enterococcus gilvus ATCC BAA-350</name>
    <dbReference type="NCBI Taxonomy" id="1158614"/>
    <lineage>
        <taxon>Bacteria</taxon>
        <taxon>Bacillati</taxon>
        <taxon>Bacillota</taxon>
        <taxon>Bacilli</taxon>
        <taxon>Lactobacillales</taxon>
        <taxon>Enterococcaceae</taxon>
        <taxon>Enterococcus</taxon>
    </lineage>
</organism>
<evidence type="ECO:0000256" key="6">
    <source>
        <dbReference type="SAM" id="MobiDB-lite"/>
    </source>
</evidence>
<keyword evidence="12" id="KW-1185">Reference proteome</keyword>
<accession>R2XVI8</accession>
<sequence length="831" mass="89633">MKMVKREFKNLLKNKILLISVIAITFIPIIYTSIFDKSLWNPYGGIKNLPVAVVNEDEDTELMGQKVAIGDQVVANLKKNRALDWHFVSKKEAEKGLKEMDYYMIITLPKNFSQSAASIINNDPEKMEIIYTTNDSYNYIGKEISEVAANELKIKIRDQVVKSYASAVDTEANKMLAGLSQAANGSNELSSGSGQLATGIKAYTNGVGQAEAGAGKLSKGTAELAESVQPLSSGVAQLDAGSQKMSQALNKVTDMIQSNQTKISELDAGVATLSIAADDMANALQNFENQLPPNVRTQLSGQIDAVSAQMEALLTNASELNKLSIDSAQLEKEDQEISQKLMLMTEGLADVNQSIDTQISDLIRSNEEISDSTKAALIKNLNAIVDANLTNLEKSMTAKVEDINRNLVVLSKTVAALAQQANEMSAVTEGMSKNAGNVQQTLNEIKKGNQQVEAALSEVPASENAQTMVRQLKQVSGSLNTAAKDIPTAIAGVEELASGSNQLTGGLNELQGKLPELDSGVAQLNSGAGQLSDGLDELTSKSPELVSGINQLKAGAAELSSGLDAGVAKAKDVKVTHKTIDQFVDPTGLKNKRYSKVNNYGEALAPYIMSLALFVGCMLFNFVYPIRKTAMDGQSSKNWWLSKVSLGFVVSSLMALIQVTVMLLLGLPAYSIGLLYITALITAWSYMSIVMFLAMTFDNPGRFAAMILLVLQLGGAAGTFPIQTQGAFFQLIHPYLPMSYSVYAFRNAIAGGISHQLVTKSYTILLVLAVLFIALLRVSMNYLQKNHLHDVSLLNDNQKLLALEQNDEERLSTQVAQNVAKETKGKEENPS</sequence>
<dbReference type="PANTHER" id="PTHR43077:SF5">
    <property type="entry name" value="PHAGE INFECTION PROTEIN"/>
    <property type="match status" value="1"/>
</dbReference>
<dbReference type="eggNOG" id="COG1511">
    <property type="taxonomic scope" value="Bacteria"/>
</dbReference>
<dbReference type="NCBIfam" id="TIGR03061">
    <property type="entry name" value="pip_yhgE_Nterm"/>
    <property type="match status" value="1"/>
</dbReference>
<evidence type="ECO:0000256" key="4">
    <source>
        <dbReference type="ARBA" id="ARBA00023136"/>
    </source>
</evidence>
<gene>
    <name evidence="10" type="ORF">I592_03725</name>
    <name evidence="9" type="ORF">UKC_00636</name>
</gene>
<dbReference type="SUPFAM" id="SSF58104">
    <property type="entry name" value="Methyl-accepting chemotaxis protein (MCP) signaling domain"/>
    <property type="match status" value="1"/>
</dbReference>
<dbReference type="AlphaFoldDB" id="R2XVI8"/>
<reference evidence="9 11" key="1">
    <citation type="submission" date="2013-02" db="EMBL/GenBank/DDBJ databases">
        <title>The Genome Sequence of Enterococcus gilvus ATCC BAA-350.</title>
        <authorList>
            <consortium name="The Broad Institute Genome Sequencing Platform"/>
            <consortium name="The Broad Institute Genome Sequencing Center for Infectious Disease"/>
            <person name="Earl A.M."/>
            <person name="Gilmore M.S."/>
            <person name="Lebreton F."/>
            <person name="Walker B."/>
            <person name="Young S.K."/>
            <person name="Zeng Q."/>
            <person name="Gargeya S."/>
            <person name="Fitzgerald M."/>
            <person name="Haas B."/>
            <person name="Abouelleil A."/>
            <person name="Alvarado L."/>
            <person name="Arachchi H.M."/>
            <person name="Berlin A.M."/>
            <person name="Chapman S.B."/>
            <person name="Dewar J."/>
            <person name="Goldberg J."/>
            <person name="Griggs A."/>
            <person name="Gujja S."/>
            <person name="Hansen M."/>
            <person name="Howarth C."/>
            <person name="Imamovic A."/>
            <person name="Larimer J."/>
            <person name="McCowan C."/>
            <person name="Murphy C."/>
            <person name="Neiman D."/>
            <person name="Pearson M."/>
            <person name="Priest M."/>
            <person name="Roberts A."/>
            <person name="Saif S."/>
            <person name="Shea T."/>
            <person name="Sisk P."/>
            <person name="Sykes S."/>
            <person name="Wortman J."/>
            <person name="Nusbaum C."/>
            <person name="Birren B."/>
        </authorList>
    </citation>
    <scope>NUCLEOTIDE SEQUENCE [LARGE SCALE GENOMIC DNA]</scope>
    <source>
        <strain evidence="9 11">ATCC BAA-350</strain>
    </source>
</reference>
<dbReference type="InterPro" id="IPR023908">
    <property type="entry name" value="xxxLxxG_rpt"/>
</dbReference>
<dbReference type="Gene3D" id="3.40.1710.10">
    <property type="entry name" value="abc type-2 transporter like domain"/>
    <property type="match status" value="1"/>
</dbReference>
<evidence type="ECO:0000313" key="12">
    <source>
        <dbReference type="Proteomes" id="UP000014160"/>
    </source>
</evidence>
<dbReference type="InterPro" id="IPR051328">
    <property type="entry name" value="T7SS_ABC-Transporter"/>
</dbReference>
<dbReference type="GO" id="GO:0016020">
    <property type="term" value="C:membrane"/>
    <property type="evidence" value="ECO:0007669"/>
    <property type="project" value="UniProtKB-SubCell"/>
</dbReference>
<dbReference type="GO" id="GO:0140359">
    <property type="term" value="F:ABC-type transporter activity"/>
    <property type="evidence" value="ECO:0007669"/>
    <property type="project" value="InterPro"/>
</dbReference>
<dbReference type="NCBIfam" id="TIGR03062">
    <property type="entry name" value="pip_yhgE_Cterm"/>
    <property type="match status" value="1"/>
</dbReference>
<dbReference type="InterPro" id="IPR017500">
    <property type="entry name" value="Phage_infect_YhgE_N"/>
</dbReference>
<feature type="region of interest" description="Disordered" evidence="6">
    <location>
        <begin position="812"/>
        <end position="831"/>
    </location>
</feature>
<keyword evidence="4 7" id="KW-0472">Membrane</keyword>
<evidence type="ECO:0000256" key="2">
    <source>
        <dbReference type="ARBA" id="ARBA00022692"/>
    </source>
</evidence>
<dbReference type="InterPro" id="IPR017501">
    <property type="entry name" value="Phage_infect_YhgE_C"/>
</dbReference>
<comment type="caution">
    <text evidence="9">The sequence shown here is derived from an EMBL/GenBank/DDBJ whole genome shotgun (WGS) entry which is preliminary data.</text>
</comment>
<dbReference type="Proteomes" id="UP000013750">
    <property type="component" value="Unassembled WGS sequence"/>
</dbReference>
<comment type="subcellular location">
    <subcellularLocation>
        <location evidence="1">Membrane</location>
        <topology evidence="1">Multi-pass membrane protein</topology>
    </subcellularLocation>
</comment>
<evidence type="ECO:0000313" key="11">
    <source>
        <dbReference type="Proteomes" id="UP000013750"/>
    </source>
</evidence>
<protein>
    <submittedName>
        <fullName evidence="9">YhgE/Pip domain-containing protein</fullName>
    </submittedName>
</protein>
<feature type="compositionally biased region" description="Basic and acidic residues" evidence="6">
    <location>
        <begin position="821"/>
        <end position="831"/>
    </location>
</feature>
<dbReference type="HOGENOM" id="CLU_004534_1_0_9"/>
<feature type="domain" description="ABC-2 type transporter transmembrane" evidence="8">
    <location>
        <begin position="17"/>
        <end position="157"/>
    </location>
</feature>
<proteinExistence type="predicted"/>
<dbReference type="PATRIC" id="fig|1158614.3.peg.656"/>
<evidence type="ECO:0000256" key="3">
    <source>
        <dbReference type="ARBA" id="ARBA00022989"/>
    </source>
</evidence>
<reference evidence="10 12" key="2">
    <citation type="submission" date="2013-03" db="EMBL/GenBank/DDBJ databases">
        <title>The Genome Sequence of Enterococcus gilvus ATCC BAA-350 (PacBio/Illumina hybrid assembly).</title>
        <authorList>
            <consortium name="The Broad Institute Genomics Platform"/>
            <consortium name="The Broad Institute Genome Sequencing Center for Infectious Disease"/>
            <person name="Earl A."/>
            <person name="Russ C."/>
            <person name="Gilmore M."/>
            <person name="Surin D."/>
            <person name="Walker B."/>
            <person name="Young S."/>
            <person name="Zeng Q."/>
            <person name="Gargeya S."/>
            <person name="Fitzgerald M."/>
            <person name="Haas B."/>
            <person name="Abouelleil A."/>
            <person name="Allen A.W."/>
            <person name="Alvarado L."/>
            <person name="Arachchi H.M."/>
            <person name="Berlin A.M."/>
            <person name="Chapman S.B."/>
            <person name="Gainer-Dewar J."/>
            <person name="Goldberg J."/>
            <person name="Griggs A."/>
            <person name="Gujja S."/>
            <person name="Hansen M."/>
            <person name="Howarth C."/>
            <person name="Imamovic A."/>
            <person name="Ireland A."/>
            <person name="Larimer J."/>
            <person name="McCowan C."/>
            <person name="Murphy C."/>
            <person name="Pearson M."/>
            <person name="Poon T.W."/>
            <person name="Priest M."/>
            <person name="Roberts A."/>
            <person name="Saif S."/>
            <person name="Shea T."/>
            <person name="Sisk P."/>
            <person name="Sykes S."/>
            <person name="Wortman J."/>
            <person name="Nusbaum C."/>
            <person name="Birren B."/>
        </authorList>
    </citation>
    <scope>NUCLEOTIDE SEQUENCE [LARGE SCALE GENOMIC DNA]</scope>
    <source>
        <strain evidence="10 12">ATCC BAA-350</strain>
    </source>
</reference>
<feature type="transmembrane region" description="Helical" evidence="7">
    <location>
        <begin position="761"/>
        <end position="778"/>
    </location>
</feature>
<name>R2XVI8_9ENTE</name>
<evidence type="ECO:0000313" key="10">
    <source>
        <dbReference type="EMBL" id="EOW79585.1"/>
    </source>
</evidence>
<keyword evidence="5" id="KW-0175">Coiled coil</keyword>
<evidence type="ECO:0000259" key="8">
    <source>
        <dbReference type="Pfam" id="PF12698"/>
    </source>
</evidence>
<dbReference type="Gene3D" id="1.10.287.950">
    <property type="entry name" value="Methyl-accepting chemotaxis protein"/>
    <property type="match status" value="1"/>
</dbReference>
<evidence type="ECO:0000256" key="1">
    <source>
        <dbReference type="ARBA" id="ARBA00004141"/>
    </source>
</evidence>
<feature type="transmembrane region" description="Helical" evidence="7">
    <location>
        <begin position="604"/>
        <end position="624"/>
    </location>
</feature>
<dbReference type="InterPro" id="IPR013525">
    <property type="entry name" value="ABC2_TM"/>
</dbReference>
<feature type="coiled-coil region" evidence="5">
    <location>
        <begin position="270"/>
        <end position="340"/>
    </location>
</feature>
<dbReference type="Proteomes" id="UP000014160">
    <property type="component" value="Unassembled WGS sequence"/>
</dbReference>
<dbReference type="OrthoDB" id="9811483at2"/>
<dbReference type="EMBL" id="ASWH01000002">
    <property type="protein sequence ID" value="EOW79585.1"/>
    <property type="molecule type" value="Genomic_DNA"/>
</dbReference>
<dbReference type="EMBL" id="AJDQ01000003">
    <property type="protein sequence ID" value="EOI58563.1"/>
    <property type="molecule type" value="Genomic_DNA"/>
</dbReference>
<feature type="transmembrane region" description="Helical" evidence="7">
    <location>
        <begin position="644"/>
        <end position="667"/>
    </location>
</feature>
<evidence type="ECO:0000313" key="9">
    <source>
        <dbReference type="EMBL" id="EOI58563.1"/>
    </source>
</evidence>
<dbReference type="PANTHER" id="PTHR43077">
    <property type="entry name" value="TRANSPORT PERMEASE YVFS-RELATED"/>
    <property type="match status" value="1"/>
</dbReference>
<feature type="transmembrane region" description="Helical" evidence="7">
    <location>
        <begin position="673"/>
        <end position="696"/>
    </location>
</feature>
<keyword evidence="2 7" id="KW-0812">Transmembrane</keyword>
<evidence type="ECO:0000256" key="5">
    <source>
        <dbReference type="SAM" id="Coils"/>
    </source>
</evidence>
<feature type="transmembrane region" description="Helical" evidence="7">
    <location>
        <begin position="703"/>
        <end position="722"/>
    </location>
</feature>
<feature type="domain" description="ABC-2 type transporter transmembrane" evidence="8">
    <location>
        <begin position="462"/>
        <end position="775"/>
    </location>
</feature>
<keyword evidence="3 7" id="KW-1133">Transmembrane helix</keyword>
<dbReference type="Pfam" id="PF12698">
    <property type="entry name" value="ABC2_membrane_3"/>
    <property type="match status" value="2"/>
</dbReference>
<dbReference type="NCBIfam" id="TIGR03057">
    <property type="entry name" value="xxxLxxG_by_4"/>
    <property type="match status" value="3"/>
</dbReference>
<evidence type="ECO:0000256" key="7">
    <source>
        <dbReference type="SAM" id="Phobius"/>
    </source>
</evidence>